<geneLocation type="chloroplast" evidence="4"/>
<reference evidence="4" key="1">
    <citation type="journal article" date="2017" name="J. Phycol.">
        <title>Analysis of chloroplast genomes and a supermatrix inform reclassification of the Rhodomelaceae (Rhodophyta).</title>
        <authorList>
            <person name="Diaz-Tapia P."/>
            <person name="Maggs C.A."/>
            <person name="West J.A."/>
            <person name="Verbruggen H."/>
        </authorList>
    </citation>
    <scope>NUCLEOTIDE SEQUENCE</scope>
    <source>
        <strain evidence="4">JH1427</strain>
    </source>
</reference>
<dbReference type="InterPro" id="IPR001789">
    <property type="entry name" value="Sig_transdc_resp-reg_receiver"/>
</dbReference>
<keyword evidence="1" id="KW-0597">Phosphoprotein</keyword>
<accession>A0A1Z1M3W2</accession>
<dbReference type="AlphaFoldDB" id="A0A1Z1M3W2"/>
<gene>
    <name evidence="4" type="primary">orf39</name>
</gene>
<dbReference type="SUPFAM" id="SSF52172">
    <property type="entry name" value="CheY-like"/>
    <property type="match status" value="1"/>
</dbReference>
<dbReference type="GeneID" id="33353627"/>
<feature type="transmembrane region" description="Helical" evidence="2">
    <location>
        <begin position="6"/>
        <end position="25"/>
    </location>
</feature>
<dbReference type="GO" id="GO:0000160">
    <property type="term" value="P:phosphorelay signal transduction system"/>
    <property type="evidence" value="ECO:0007669"/>
    <property type="project" value="InterPro"/>
</dbReference>
<dbReference type="RefSeq" id="YP_009392145.1">
    <property type="nucleotide sequence ID" value="NC_035261.1"/>
</dbReference>
<evidence type="ECO:0000256" key="2">
    <source>
        <dbReference type="SAM" id="Phobius"/>
    </source>
</evidence>
<dbReference type="InterPro" id="IPR011006">
    <property type="entry name" value="CheY-like_superfamily"/>
</dbReference>
<keyword evidence="4" id="KW-0934">Plastid</keyword>
<evidence type="ECO:0000259" key="3">
    <source>
        <dbReference type="PROSITE" id="PS50110"/>
    </source>
</evidence>
<dbReference type="EMBL" id="MF101413">
    <property type="protein sequence ID" value="ARW60493.1"/>
    <property type="molecule type" value="Genomic_DNA"/>
</dbReference>
<keyword evidence="2" id="KW-1133">Transmembrane helix</keyword>
<evidence type="ECO:0000256" key="1">
    <source>
        <dbReference type="PROSITE-ProRule" id="PRU00169"/>
    </source>
</evidence>
<name>A0A1Z1M3W2_9FLOR</name>
<sequence length="39" mass="4512">MYFYLVSINFFVGCVKSIFSALAYIKKYVPNLVISDIIM</sequence>
<dbReference type="PROSITE" id="PS50110">
    <property type="entry name" value="RESPONSE_REGULATORY"/>
    <property type="match status" value="1"/>
</dbReference>
<keyword evidence="4" id="KW-0150">Chloroplast</keyword>
<feature type="modified residue" description="4-aspartylphosphate" evidence="1">
    <location>
        <position position="36"/>
    </location>
</feature>
<feature type="domain" description="Response regulatory" evidence="3">
    <location>
        <begin position="1"/>
        <end position="39"/>
    </location>
</feature>
<proteinExistence type="predicted"/>
<protein>
    <recommendedName>
        <fullName evidence="3">Response regulatory domain-containing protein</fullName>
    </recommendedName>
</protein>
<organism evidence="4">
    <name type="scientific">Periphykon beckeri</name>
    <dbReference type="NCBI Taxonomy" id="2006982"/>
    <lineage>
        <taxon>Eukaryota</taxon>
        <taxon>Rhodophyta</taxon>
        <taxon>Florideophyceae</taxon>
        <taxon>Rhodymeniophycidae</taxon>
        <taxon>Ceramiales</taxon>
        <taxon>Rhodomelaceae</taxon>
        <taxon>Periphykon</taxon>
    </lineage>
</organism>
<keyword evidence="2" id="KW-0472">Membrane</keyword>
<evidence type="ECO:0000313" key="4">
    <source>
        <dbReference type="EMBL" id="ARW60493.1"/>
    </source>
</evidence>
<keyword evidence="2" id="KW-0812">Transmembrane</keyword>